<evidence type="ECO:0000313" key="3">
    <source>
        <dbReference type="Proteomes" id="UP000738359"/>
    </source>
</evidence>
<evidence type="ECO:0000313" key="2">
    <source>
        <dbReference type="EMBL" id="KAF9964776.1"/>
    </source>
</evidence>
<organism evidence="2 3">
    <name type="scientific">Mortierella alpina</name>
    <name type="common">Oleaginous fungus</name>
    <name type="synonym">Mortierella renispora</name>
    <dbReference type="NCBI Taxonomy" id="64518"/>
    <lineage>
        <taxon>Eukaryota</taxon>
        <taxon>Fungi</taxon>
        <taxon>Fungi incertae sedis</taxon>
        <taxon>Mucoromycota</taxon>
        <taxon>Mortierellomycotina</taxon>
        <taxon>Mortierellomycetes</taxon>
        <taxon>Mortierellales</taxon>
        <taxon>Mortierellaceae</taxon>
        <taxon>Mortierella</taxon>
    </lineage>
</organism>
<dbReference type="OrthoDB" id="2442475at2759"/>
<proteinExistence type="predicted"/>
<feature type="region of interest" description="Disordered" evidence="1">
    <location>
        <begin position="54"/>
        <end position="78"/>
    </location>
</feature>
<accession>A0A9P6M3Z0</accession>
<keyword evidence="3" id="KW-1185">Reference proteome</keyword>
<feature type="non-terminal residue" evidence="2">
    <location>
        <position position="78"/>
    </location>
</feature>
<dbReference type="AlphaFoldDB" id="A0A9P6M3Z0"/>
<evidence type="ECO:0000256" key="1">
    <source>
        <dbReference type="SAM" id="MobiDB-lite"/>
    </source>
</evidence>
<dbReference type="Proteomes" id="UP000738359">
    <property type="component" value="Unassembled WGS sequence"/>
</dbReference>
<name>A0A9P6M3Z0_MORAP</name>
<gene>
    <name evidence="2" type="ORF">BGZ70_005965</name>
</gene>
<protein>
    <submittedName>
        <fullName evidence="2">Uncharacterized protein</fullName>
    </submittedName>
</protein>
<dbReference type="EMBL" id="JAAAHY010000325">
    <property type="protein sequence ID" value="KAF9964776.1"/>
    <property type="molecule type" value="Genomic_DNA"/>
</dbReference>
<comment type="caution">
    <text evidence="2">The sequence shown here is derived from an EMBL/GenBank/DDBJ whole genome shotgun (WGS) entry which is preliminary data.</text>
</comment>
<sequence length="78" mass="8699">MARQKTLAAEFERWKVGKSQHCWIEAQRLQTAVSALARTETSLIENAAPLADNTIQKSSQRTMKERSGGCPQADQEIP</sequence>
<reference evidence="2" key="1">
    <citation type="journal article" date="2020" name="Fungal Divers.">
        <title>Resolving the Mortierellaceae phylogeny through synthesis of multi-gene phylogenetics and phylogenomics.</title>
        <authorList>
            <person name="Vandepol N."/>
            <person name="Liber J."/>
            <person name="Desiro A."/>
            <person name="Na H."/>
            <person name="Kennedy M."/>
            <person name="Barry K."/>
            <person name="Grigoriev I.V."/>
            <person name="Miller A.N."/>
            <person name="O'Donnell K."/>
            <person name="Stajich J.E."/>
            <person name="Bonito G."/>
        </authorList>
    </citation>
    <scope>NUCLEOTIDE SEQUENCE</scope>
    <source>
        <strain evidence="2">CK1249</strain>
    </source>
</reference>